<evidence type="ECO:0000256" key="4">
    <source>
        <dbReference type="ARBA" id="ARBA00023136"/>
    </source>
</evidence>
<gene>
    <name evidence="7" type="ORF">ANCCAN_07314</name>
</gene>
<feature type="transmembrane region" description="Helical" evidence="5">
    <location>
        <begin position="233"/>
        <end position="257"/>
    </location>
</feature>
<feature type="domain" description="Sugar phosphate transporter" evidence="6">
    <location>
        <begin position="16"/>
        <end position="307"/>
    </location>
</feature>
<dbReference type="OrthoDB" id="6418713at2759"/>
<dbReference type="STRING" id="29170.A0A368GUK3"/>
<feature type="transmembrane region" description="Helical" evidence="5">
    <location>
        <begin position="108"/>
        <end position="128"/>
    </location>
</feature>
<keyword evidence="4 5" id="KW-0472">Membrane</keyword>
<evidence type="ECO:0000259" key="6">
    <source>
        <dbReference type="Pfam" id="PF03151"/>
    </source>
</evidence>
<protein>
    <recommendedName>
        <fullName evidence="6">Sugar phosphate transporter domain-containing protein</fullName>
    </recommendedName>
</protein>
<keyword evidence="8" id="KW-1185">Reference proteome</keyword>
<feature type="transmembrane region" description="Helical" evidence="5">
    <location>
        <begin position="191"/>
        <end position="211"/>
    </location>
</feature>
<comment type="caution">
    <text evidence="7">The sequence shown here is derived from an EMBL/GenBank/DDBJ whole genome shotgun (WGS) entry which is preliminary data.</text>
</comment>
<keyword evidence="3 5" id="KW-1133">Transmembrane helix</keyword>
<feature type="transmembrane region" description="Helical" evidence="5">
    <location>
        <begin position="42"/>
        <end position="61"/>
    </location>
</feature>
<evidence type="ECO:0000256" key="2">
    <source>
        <dbReference type="ARBA" id="ARBA00022692"/>
    </source>
</evidence>
<sequence>MGFRHMVAPGCRFKVRVISICLFWYVISSASSITNKVLLQSYPYPMTLALSNLMWVPLYSIPLLRVWEFKAVKLTSSQYNKYLTPISAGKALAVVSAYFSLWKVPVSYAHTVKASMPLFAVLLSRVLLKEKQTYKVYFSLLPIVAGVIIASATELSFSFSGMFSALFSTFTYSLLNILVKKLLKESEIHPIRLLAMNSQLAAIMVFPFWLFNDALTMTRNIGSIDSTSPSPDLWMLCLLAMTGVLSFLQSVCAFSLIHELTALSYAVCNATKRITVIGSSLLTLHNPVTGTNVFGMVLSILGVFCYNRAKQAEKLASHSLPLTRSHQVLSESTLIALDTTQENDLMYWASSNRPSYNGSRLGDFEYSNNYQYDKMDDISKEQHNRRHVRFA</sequence>
<organism evidence="7 8">
    <name type="scientific">Ancylostoma caninum</name>
    <name type="common">Dog hookworm</name>
    <dbReference type="NCBI Taxonomy" id="29170"/>
    <lineage>
        <taxon>Eukaryota</taxon>
        <taxon>Metazoa</taxon>
        <taxon>Ecdysozoa</taxon>
        <taxon>Nematoda</taxon>
        <taxon>Chromadorea</taxon>
        <taxon>Rhabditida</taxon>
        <taxon>Rhabditina</taxon>
        <taxon>Rhabditomorpha</taxon>
        <taxon>Strongyloidea</taxon>
        <taxon>Ancylostomatidae</taxon>
        <taxon>Ancylostomatinae</taxon>
        <taxon>Ancylostoma</taxon>
    </lineage>
</organism>
<proteinExistence type="predicted"/>
<dbReference type="Pfam" id="PF03151">
    <property type="entry name" value="TPT"/>
    <property type="match status" value="1"/>
</dbReference>
<accession>A0A368GUK3</accession>
<dbReference type="PANTHER" id="PTHR11132">
    <property type="entry name" value="SOLUTE CARRIER FAMILY 35"/>
    <property type="match status" value="1"/>
</dbReference>
<evidence type="ECO:0000256" key="3">
    <source>
        <dbReference type="ARBA" id="ARBA00022989"/>
    </source>
</evidence>
<feature type="transmembrane region" description="Helical" evidence="5">
    <location>
        <begin position="159"/>
        <end position="179"/>
    </location>
</feature>
<feature type="transmembrane region" description="Helical" evidence="5">
    <location>
        <begin position="82"/>
        <end position="102"/>
    </location>
</feature>
<reference evidence="7 8" key="1">
    <citation type="submission" date="2014-10" db="EMBL/GenBank/DDBJ databases">
        <title>Draft genome of the hookworm Ancylostoma caninum.</title>
        <authorList>
            <person name="Mitreva M."/>
        </authorList>
    </citation>
    <scope>NUCLEOTIDE SEQUENCE [LARGE SCALE GENOMIC DNA]</scope>
    <source>
        <strain evidence="7 8">Baltimore</strain>
    </source>
</reference>
<dbReference type="Proteomes" id="UP000252519">
    <property type="component" value="Unassembled WGS sequence"/>
</dbReference>
<evidence type="ECO:0000256" key="1">
    <source>
        <dbReference type="ARBA" id="ARBA00004141"/>
    </source>
</evidence>
<dbReference type="EMBL" id="JOJR01000075">
    <property type="protein sequence ID" value="RCN46685.1"/>
    <property type="molecule type" value="Genomic_DNA"/>
</dbReference>
<evidence type="ECO:0000313" key="7">
    <source>
        <dbReference type="EMBL" id="RCN46685.1"/>
    </source>
</evidence>
<keyword evidence="2 5" id="KW-0812">Transmembrane</keyword>
<evidence type="ECO:0000256" key="5">
    <source>
        <dbReference type="SAM" id="Phobius"/>
    </source>
</evidence>
<dbReference type="InterPro" id="IPR004853">
    <property type="entry name" value="Sugar_P_trans_dom"/>
</dbReference>
<feature type="transmembrane region" description="Helical" evidence="5">
    <location>
        <begin position="135"/>
        <end position="153"/>
    </location>
</feature>
<comment type="subcellular location">
    <subcellularLocation>
        <location evidence="1">Membrane</location>
        <topology evidence="1">Multi-pass membrane protein</topology>
    </subcellularLocation>
</comment>
<dbReference type="InterPro" id="IPR037185">
    <property type="entry name" value="EmrE-like"/>
</dbReference>
<dbReference type="SUPFAM" id="SSF103481">
    <property type="entry name" value="Multidrug resistance efflux transporter EmrE"/>
    <property type="match status" value="1"/>
</dbReference>
<dbReference type="AlphaFoldDB" id="A0A368GUK3"/>
<dbReference type="InterPro" id="IPR050186">
    <property type="entry name" value="TPT_transporter"/>
</dbReference>
<evidence type="ECO:0000313" key="8">
    <source>
        <dbReference type="Proteomes" id="UP000252519"/>
    </source>
</evidence>
<name>A0A368GUK3_ANCCA</name>
<dbReference type="GO" id="GO:0016020">
    <property type="term" value="C:membrane"/>
    <property type="evidence" value="ECO:0007669"/>
    <property type="project" value="UniProtKB-SubCell"/>
</dbReference>